<organism evidence="3 4">
    <name type="scientific">Polyangium fumosum</name>
    <dbReference type="NCBI Taxonomy" id="889272"/>
    <lineage>
        <taxon>Bacteria</taxon>
        <taxon>Pseudomonadati</taxon>
        <taxon>Myxococcota</taxon>
        <taxon>Polyangia</taxon>
        <taxon>Polyangiales</taxon>
        <taxon>Polyangiaceae</taxon>
        <taxon>Polyangium</taxon>
    </lineage>
</organism>
<dbReference type="Proteomes" id="UP000309215">
    <property type="component" value="Unassembled WGS sequence"/>
</dbReference>
<dbReference type="PANTHER" id="PTHR31302:SF0">
    <property type="entry name" value="TRANSMEMBRANE PROTEIN WITH METALLOPHOSPHOESTERASE DOMAIN"/>
    <property type="match status" value="1"/>
</dbReference>
<evidence type="ECO:0000313" key="3">
    <source>
        <dbReference type="EMBL" id="TKD12187.1"/>
    </source>
</evidence>
<sequence length="1633" mass="181051">MNLARPIFAERELRVVLFCEEEVTAALARGAPDFFDWIGKRVECGRGAPRHTIAGLRAGVCARAWSIGYRGNALGAAFEAAFPGRTFLRVSGELEDGELVATVRSAERAYLIWTNVGDTKNLQRIRSAVAAAGRRGRCIVDDAEVWGGEGLFPVSEAVMEPEEAARVLSAATAPARLAALLGLEPEAIKLAAEIMAKGVASAEIEAVVAAAGDPGAALARMAFEGEGVDVEAVAAMRAAAPVVRGFLGDGRVRGARERGRGRGGEGVRAALTLSGGEASVAKIIENTTPSHPAVSTAKANTSPKPWSIPVGGTQPDESRQLPSLREILGDSLDGYLELGDALRALLRAYTERNHIAYVENEGYYTSALDGVAPAGIPGLRDPVGFHVTGSRLDVTVYDKLIRRVLSNLGIQWDQQVHIVIIAPIDWSVENIKLRKASSSRIKVHLWGNHKIEQLMRECPAMFARYYPLAARALLPGYDGHDLKAFALKYRERVALVHGRLRTIGIPPETRRRDSPIELPLADLFIPLHLSETQVLGYCSIDYVLQHRNSVVVLGDPGMGKSTLLAYIALVFAGGARLEGFKPGSRDVPLYIPLRDFVRRQKVRPELTFLDYIELEARDRYELPNVHRAFFEATLRMGEAIMLFDGLDEVGTEAERHRISIKIRAFRDDFPRCRIWLTSRVYGYTENIRLSESKFEHYRIDPLDSDEINDFIERWYTIHIPDDANEREEQAASLRAAIHRTSSVRRLAGNPLLLTLMAFIHHGMRRLPKDRGELYEKCVEMLLKTWQEARRKDGEAHRALEGLTLHIPTQKDYLAHLAYYIQQKNQRGTDDNARGLISRREALDVLGVRHFARARRERPEMTEVEAHYEMAQFLEYISDQTGLLVDRGNDQLSFIHLSFQEYLAAWVFLTGTDVPRGPEFFVAHLGDPAWEEVLLLRLYIVLRGGGGGESEFDRIVASMLRALERKKLPEGWLTLVRAVRDDLEFTERDRKTILQQALSYWLERRDFGDTWYLALQDVRLFSPQACGMLRALIVEMQQSPQVATEQAIACLHLESRLFGFPAEAAARMRRRADVSWLLADLVPFMGDPGIDALLAETATLKDWARGLGRLAPTSDSAFVEWFLKGNSIPPTAFDAATAILWNTIVIEPPSIADVAWEDDDDDAEVLERQRLNTAYAWPEEEKSAPTSGPAAALFIAHAAYTSLMTGIDCTLPVPSDLADPRVRVSHLLYEIANFRDVESNARKLKHEIENASPELRPLLEIAGLLPSAANTPAATTITAPSKDNAPSQEKPRPLFTWLHLSDVHFGHPNVSHRWDQKLVLAALRDDLARLDDHGIPKPDALFLTGDIAFSGKKEQYAEARAWIDALTSRLGIAPDRVFLVPGNHDVDRAIDKTDRNVARLLRGLRQGADLLDEVLANADDKALLTSRFAAYLEFARAFPAVHLPDTFSWAHAFTTNGLALRILGLNTALIAADDLDRGKLWLGNEALAKTLADADRSRELVLVLTHHPLRDGWLGDQRDADRYLQSRAHVHLFGHVHDATSEDARSGSGTGLLRIAAGAAHGDNLPGIPASHGYSVGAVIPMLDGSVHARIWPRAWSEKNKDFRVDNQNTPHGRDFAEHLLPGVPPPTSPLTTL</sequence>
<reference evidence="3 4" key="1">
    <citation type="submission" date="2019-04" db="EMBL/GenBank/DDBJ databases">
        <authorList>
            <person name="Li Y."/>
            <person name="Wang J."/>
        </authorList>
    </citation>
    <scope>NUCLEOTIDE SEQUENCE [LARGE SCALE GENOMIC DNA]</scope>
    <source>
        <strain evidence="3 4">DSM 14668</strain>
    </source>
</reference>
<dbReference type="InterPro" id="IPR051158">
    <property type="entry name" value="Metallophosphoesterase_sf"/>
</dbReference>
<dbReference type="InterPro" id="IPR029052">
    <property type="entry name" value="Metallo-depent_PP-like"/>
</dbReference>
<dbReference type="Pfam" id="PF00149">
    <property type="entry name" value="Metallophos"/>
    <property type="match status" value="1"/>
</dbReference>
<accession>A0A4U1JHV3</accession>
<dbReference type="InterPro" id="IPR004843">
    <property type="entry name" value="Calcineurin-like_PHP"/>
</dbReference>
<proteinExistence type="predicted"/>
<comment type="caution">
    <text evidence="3">The sequence shown here is derived from an EMBL/GenBank/DDBJ whole genome shotgun (WGS) entry which is preliminary data.</text>
</comment>
<dbReference type="SUPFAM" id="SSF52540">
    <property type="entry name" value="P-loop containing nucleoside triphosphate hydrolases"/>
    <property type="match status" value="1"/>
</dbReference>
<evidence type="ECO:0000256" key="1">
    <source>
        <dbReference type="SAM" id="MobiDB-lite"/>
    </source>
</evidence>
<evidence type="ECO:0000259" key="2">
    <source>
        <dbReference type="PROSITE" id="PS50837"/>
    </source>
</evidence>
<dbReference type="OrthoDB" id="651281at2"/>
<keyword evidence="4" id="KW-1185">Reference proteome</keyword>
<feature type="region of interest" description="Disordered" evidence="1">
    <location>
        <begin position="1607"/>
        <end position="1633"/>
    </location>
</feature>
<dbReference type="EMBL" id="SSMQ01000004">
    <property type="protein sequence ID" value="TKD12187.1"/>
    <property type="molecule type" value="Genomic_DNA"/>
</dbReference>
<gene>
    <name evidence="3" type="ORF">E8A74_06160</name>
</gene>
<dbReference type="Pfam" id="PF05729">
    <property type="entry name" value="NACHT"/>
    <property type="match status" value="1"/>
</dbReference>
<dbReference type="SUPFAM" id="SSF56300">
    <property type="entry name" value="Metallo-dependent phosphatases"/>
    <property type="match status" value="1"/>
</dbReference>
<name>A0A4U1JHV3_9BACT</name>
<dbReference type="InterPro" id="IPR027417">
    <property type="entry name" value="P-loop_NTPase"/>
</dbReference>
<dbReference type="RefSeq" id="WP_136927981.1">
    <property type="nucleotide sequence ID" value="NZ_SSMQ01000004.1"/>
</dbReference>
<dbReference type="InterPro" id="IPR007111">
    <property type="entry name" value="NACHT_NTPase"/>
</dbReference>
<feature type="compositionally biased region" description="Pro residues" evidence="1">
    <location>
        <begin position="1622"/>
        <end position="1633"/>
    </location>
</feature>
<dbReference type="PROSITE" id="PS50837">
    <property type="entry name" value="NACHT"/>
    <property type="match status" value="1"/>
</dbReference>
<dbReference type="GO" id="GO:0016787">
    <property type="term" value="F:hydrolase activity"/>
    <property type="evidence" value="ECO:0007669"/>
    <property type="project" value="InterPro"/>
</dbReference>
<protein>
    <submittedName>
        <fullName evidence="3">NACHT domain-containing protein</fullName>
    </submittedName>
</protein>
<dbReference type="Gene3D" id="3.40.50.300">
    <property type="entry name" value="P-loop containing nucleotide triphosphate hydrolases"/>
    <property type="match status" value="1"/>
</dbReference>
<feature type="region of interest" description="Disordered" evidence="1">
    <location>
        <begin position="290"/>
        <end position="318"/>
    </location>
</feature>
<feature type="domain" description="NACHT" evidence="2">
    <location>
        <begin position="548"/>
        <end position="679"/>
    </location>
</feature>
<dbReference type="PANTHER" id="PTHR31302">
    <property type="entry name" value="TRANSMEMBRANE PROTEIN WITH METALLOPHOSPHOESTERASE DOMAIN-RELATED"/>
    <property type="match status" value="1"/>
</dbReference>
<evidence type="ECO:0000313" key="4">
    <source>
        <dbReference type="Proteomes" id="UP000309215"/>
    </source>
</evidence>
<dbReference type="Gene3D" id="3.60.21.10">
    <property type="match status" value="1"/>
</dbReference>